<protein>
    <submittedName>
        <fullName evidence="2">Nuclear transport factor 2 family protein</fullName>
    </submittedName>
</protein>
<feature type="domain" description="SnoaL-like" evidence="1">
    <location>
        <begin position="11"/>
        <end position="103"/>
    </location>
</feature>
<comment type="caution">
    <text evidence="2">The sequence shown here is derived from an EMBL/GenBank/DDBJ whole genome shotgun (WGS) entry which is preliminary data.</text>
</comment>
<accession>A0ABT0BUV3</accession>
<organism evidence="2 3">
    <name type="scientific">Novosphingobium beihaiensis</name>
    <dbReference type="NCBI Taxonomy" id="2930389"/>
    <lineage>
        <taxon>Bacteria</taxon>
        <taxon>Pseudomonadati</taxon>
        <taxon>Pseudomonadota</taxon>
        <taxon>Alphaproteobacteria</taxon>
        <taxon>Sphingomonadales</taxon>
        <taxon>Sphingomonadaceae</taxon>
        <taxon>Novosphingobium</taxon>
    </lineage>
</organism>
<dbReference type="EMBL" id="JALHLG010000035">
    <property type="protein sequence ID" value="MCJ2188444.1"/>
    <property type="molecule type" value="Genomic_DNA"/>
</dbReference>
<dbReference type="InterPro" id="IPR032710">
    <property type="entry name" value="NTF2-like_dom_sf"/>
</dbReference>
<evidence type="ECO:0000313" key="3">
    <source>
        <dbReference type="Proteomes" id="UP001202281"/>
    </source>
</evidence>
<dbReference type="Proteomes" id="UP001202281">
    <property type="component" value="Unassembled WGS sequence"/>
</dbReference>
<evidence type="ECO:0000259" key="1">
    <source>
        <dbReference type="Pfam" id="PF12680"/>
    </source>
</evidence>
<dbReference type="SUPFAM" id="SSF54427">
    <property type="entry name" value="NTF2-like"/>
    <property type="match status" value="1"/>
</dbReference>
<dbReference type="Gene3D" id="3.10.450.50">
    <property type="match status" value="1"/>
</dbReference>
<dbReference type="InterPro" id="IPR037401">
    <property type="entry name" value="SnoaL-like"/>
</dbReference>
<sequence>MELLKGVYANPETVFSKLHPDFMLYSPGQNLIAGVFHGAEGMKAHFEQMDAMTSNTLTHNLTGTYLADGGWGMVVHRLTAQRNGKALDTQGFGLWQFKDGLLSGHWESVGDQAHWDDFWS</sequence>
<keyword evidence="3" id="KW-1185">Reference proteome</keyword>
<gene>
    <name evidence="2" type="ORF">MTR66_16680</name>
</gene>
<dbReference type="RefSeq" id="WP_243923144.1">
    <property type="nucleotide sequence ID" value="NZ_JALHLG010000035.1"/>
</dbReference>
<evidence type="ECO:0000313" key="2">
    <source>
        <dbReference type="EMBL" id="MCJ2188444.1"/>
    </source>
</evidence>
<reference evidence="2 3" key="1">
    <citation type="submission" date="2022-04" db="EMBL/GenBank/DDBJ databases">
        <title>Identification of a novel bacterium isolated from mangrove sediments.</title>
        <authorList>
            <person name="Pan X."/>
        </authorList>
    </citation>
    <scope>NUCLEOTIDE SEQUENCE [LARGE SCALE GENOMIC DNA]</scope>
    <source>
        <strain evidence="2 3">B2638</strain>
    </source>
</reference>
<name>A0ABT0BUV3_9SPHN</name>
<dbReference type="Pfam" id="PF12680">
    <property type="entry name" value="SnoaL_2"/>
    <property type="match status" value="1"/>
</dbReference>
<proteinExistence type="predicted"/>